<gene>
    <name evidence="2" type="ORF">RRG08_034945</name>
</gene>
<protein>
    <submittedName>
        <fullName evidence="2">Uncharacterized protein</fullName>
    </submittedName>
</protein>
<proteinExistence type="predicted"/>
<comment type="caution">
    <text evidence="2">The sequence shown here is derived from an EMBL/GenBank/DDBJ whole genome shotgun (WGS) entry which is preliminary data.</text>
</comment>
<dbReference type="Proteomes" id="UP001283361">
    <property type="component" value="Unassembled WGS sequence"/>
</dbReference>
<dbReference type="AlphaFoldDB" id="A0AAE0Y1Z8"/>
<evidence type="ECO:0000313" key="2">
    <source>
        <dbReference type="EMBL" id="KAK3730199.1"/>
    </source>
</evidence>
<name>A0AAE0Y1Z8_9GAST</name>
<accession>A0AAE0Y1Z8</accession>
<sequence length="79" mass="8614">MHCPLARHRSPLLRSSRPIRASERCGLRGIPPYRLHVTWPSRPSPLATVESLGAVRPAGHTATPTSRDVALSSVTARHC</sequence>
<feature type="compositionally biased region" description="Polar residues" evidence="1">
    <location>
        <begin position="62"/>
        <end position="79"/>
    </location>
</feature>
<reference evidence="2" key="1">
    <citation type="journal article" date="2023" name="G3 (Bethesda)">
        <title>A reference genome for the long-term kleptoplast-retaining sea slug Elysia crispata morphotype clarki.</title>
        <authorList>
            <person name="Eastman K.E."/>
            <person name="Pendleton A.L."/>
            <person name="Shaikh M.A."/>
            <person name="Suttiyut T."/>
            <person name="Ogas R."/>
            <person name="Tomko P."/>
            <person name="Gavelis G."/>
            <person name="Widhalm J.R."/>
            <person name="Wisecaver J.H."/>
        </authorList>
    </citation>
    <scope>NUCLEOTIDE SEQUENCE</scope>
    <source>
        <strain evidence="2">ECLA1</strain>
    </source>
</reference>
<feature type="region of interest" description="Disordered" evidence="1">
    <location>
        <begin position="57"/>
        <end position="79"/>
    </location>
</feature>
<dbReference type="EMBL" id="JAWDGP010007087">
    <property type="protein sequence ID" value="KAK3730199.1"/>
    <property type="molecule type" value="Genomic_DNA"/>
</dbReference>
<keyword evidence="3" id="KW-1185">Reference proteome</keyword>
<evidence type="ECO:0000256" key="1">
    <source>
        <dbReference type="SAM" id="MobiDB-lite"/>
    </source>
</evidence>
<organism evidence="2 3">
    <name type="scientific">Elysia crispata</name>
    <name type="common">lettuce slug</name>
    <dbReference type="NCBI Taxonomy" id="231223"/>
    <lineage>
        <taxon>Eukaryota</taxon>
        <taxon>Metazoa</taxon>
        <taxon>Spiralia</taxon>
        <taxon>Lophotrochozoa</taxon>
        <taxon>Mollusca</taxon>
        <taxon>Gastropoda</taxon>
        <taxon>Heterobranchia</taxon>
        <taxon>Euthyneura</taxon>
        <taxon>Panpulmonata</taxon>
        <taxon>Sacoglossa</taxon>
        <taxon>Placobranchoidea</taxon>
        <taxon>Plakobranchidae</taxon>
        <taxon>Elysia</taxon>
    </lineage>
</organism>
<evidence type="ECO:0000313" key="3">
    <source>
        <dbReference type="Proteomes" id="UP001283361"/>
    </source>
</evidence>